<feature type="compositionally biased region" description="Polar residues" evidence="1">
    <location>
        <begin position="79"/>
        <end position="90"/>
    </location>
</feature>
<name>A0A9W8NKW6_9PEZI</name>
<sequence>MSDRKDNTDNKMPAYPPPAYIRTPHCQGVQVEHPGTSRQQLSSEKSKSLDWLTEAAKHEPPKPSTEEGTKPDNTENGKEQNSNNTGNRSLSWLFEADRYNPPKNP</sequence>
<evidence type="ECO:0000313" key="3">
    <source>
        <dbReference type="Proteomes" id="UP001148614"/>
    </source>
</evidence>
<comment type="caution">
    <text evidence="2">The sequence shown here is derived from an EMBL/GenBank/DDBJ whole genome shotgun (WGS) entry which is preliminary data.</text>
</comment>
<accession>A0A9W8NKW6</accession>
<gene>
    <name evidence="2" type="ORF">NPX13_g1829</name>
</gene>
<evidence type="ECO:0000256" key="1">
    <source>
        <dbReference type="SAM" id="MobiDB-lite"/>
    </source>
</evidence>
<feature type="compositionally biased region" description="Basic and acidic residues" evidence="1">
    <location>
        <begin position="95"/>
        <end position="105"/>
    </location>
</feature>
<feature type="region of interest" description="Disordered" evidence="1">
    <location>
        <begin position="1"/>
        <end position="105"/>
    </location>
</feature>
<keyword evidence="3" id="KW-1185">Reference proteome</keyword>
<feature type="compositionally biased region" description="Basic and acidic residues" evidence="1">
    <location>
        <begin position="55"/>
        <end position="78"/>
    </location>
</feature>
<protein>
    <submittedName>
        <fullName evidence="2">Uncharacterized protein</fullName>
    </submittedName>
</protein>
<evidence type="ECO:0000313" key="2">
    <source>
        <dbReference type="EMBL" id="KAJ3578729.1"/>
    </source>
</evidence>
<proteinExistence type="predicted"/>
<dbReference type="Proteomes" id="UP001148614">
    <property type="component" value="Unassembled WGS sequence"/>
</dbReference>
<dbReference type="EMBL" id="JANPWZ010000176">
    <property type="protein sequence ID" value="KAJ3578729.1"/>
    <property type="molecule type" value="Genomic_DNA"/>
</dbReference>
<organism evidence="2 3">
    <name type="scientific">Xylaria arbuscula</name>
    <dbReference type="NCBI Taxonomy" id="114810"/>
    <lineage>
        <taxon>Eukaryota</taxon>
        <taxon>Fungi</taxon>
        <taxon>Dikarya</taxon>
        <taxon>Ascomycota</taxon>
        <taxon>Pezizomycotina</taxon>
        <taxon>Sordariomycetes</taxon>
        <taxon>Xylariomycetidae</taxon>
        <taxon>Xylariales</taxon>
        <taxon>Xylariaceae</taxon>
        <taxon>Xylaria</taxon>
    </lineage>
</organism>
<dbReference type="AlphaFoldDB" id="A0A9W8NKW6"/>
<reference evidence="2" key="1">
    <citation type="submission" date="2022-07" db="EMBL/GenBank/DDBJ databases">
        <title>Genome Sequence of Xylaria arbuscula.</title>
        <authorList>
            <person name="Buettner E."/>
        </authorList>
    </citation>
    <scope>NUCLEOTIDE SEQUENCE</scope>
    <source>
        <strain evidence="2">VT107</strain>
    </source>
</reference>